<evidence type="ECO:0000256" key="2">
    <source>
        <dbReference type="ARBA" id="ARBA00023155"/>
    </source>
</evidence>
<dbReference type="GO" id="GO:0030154">
    <property type="term" value="P:cell differentiation"/>
    <property type="evidence" value="ECO:0007669"/>
    <property type="project" value="TreeGrafter"/>
</dbReference>
<feature type="compositionally biased region" description="Basic residues" evidence="5">
    <location>
        <begin position="69"/>
        <end position="78"/>
    </location>
</feature>
<dbReference type="InterPro" id="IPR009057">
    <property type="entry name" value="Homeodomain-like_sf"/>
</dbReference>
<keyword evidence="1 3" id="KW-0238">DNA-binding</keyword>
<dbReference type="InterPro" id="IPR051000">
    <property type="entry name" value="Homeobox_DNA-bind_prot"/>
</dbReference>
<dbReference type="OrthoDB" id="6159439at2759"/>
<keyword evidence="3 4" id="KW-0539">Nucleus</keyword>
<accession>A0A1X2HA83</accession>
<feature type="DNA-binding region" description="Homeobox" evidence="3">
    <location>
        <begin position="16"/>
        <end position="76"/>
    </location>
</feature>
<dbReference type="STRING" id="13706.A0A1X2HA83"/>
<evidence type="ECO:0000256" key="1">
    <source>
        <dbReference type="ARBA" id="ARBA00023125"/>
    </source>
</evidence>
<evidence type="ECO:0000256" key="4">
    <source>
        <dbReference type="RuleBase" id="RU000682"/>
    </source>
</evidence>
<keyword evidence="8" id="KW-1185">Reference proteome</keyword>
<comment type="caution">
    <text evidence="7">The sequence shown here is derived from an EMBL/GenBank/DDBJ whole genome shotgun (WGS) entry which is preliminary data.</text>
</comment>
<organism evidence="7 8">
    <name type="scientific">Syncephalastrum racemosum</name>
    <name type="common">Filamentous fungus</name>
    <dbReference type="NCBI Taxonomy" id="13706"/>
    <lineage>
        <taxon>Eukaryota</taxon>
        <taxon>Fungi</taxon>
        <taxon>Fungi incertae sedis</taxon>
        <taxon>Mucoromycota</taxon>
        <taxon>Mucoromycotina</taxon>
        <taxon>Mucoromycetes</taxon>
        <taxon>Mucorales</taxon>
        <taxon>Syncephalastraceae</taxon>
        <taxon>Syncephalastrum</taxon>
    </lineage>
</organism>
<name>A0A1X2HA83_SYNRA</name>
<dbReference type="PROSITE" id="PS50071">
    <property type="entry name" value="HOMEOBOX_2"/>
    <property type="match status" value="1"/>
</dbReference>
<dbReference type="InParanoid" id="A0A1X2HA83"/>
<evidence type="ECO:0000256" key="5">
    <source>
        <dbReference type="SAM" id="MobiDB-lite"/>
    </source>
</evidence>
<evidence type="ECO:0000313" key="8">
    <source>
        <dbReference type="Proteomes" id="UP000242180"/>
    </source>
</evidence>
<dbReference type="Pfam" id="PF00046">
    <property type="entry name" value="Homeodomain"/>
    <property type="match status" value="1"/>
</dbReference>
<proteinExistence type="predicted"/>
<dbReference type="OMA" id="RRTITTW"/>
<keyword evidence="2 3" id="KW-0371">Homeobox</keyword>
<dbReference type="CDD" id="cd00086">
    <property type="entry name" value="homeodomain"/>
    <property type="match status" value="1"/>
</dbReference>
<dbReference type="PANTHER" id="PTHR24324">
    <property type="entry name" value="HOMEOBOX PROTEIN HHEX"/>
    <property type="match status" value="1"/>
</dbReference>
<gene>
    <name evidence="7" type="ORF">BCR43DRAFT_506041</name>
</gene>
<evidence type="ECO:0000259" key="6">
    <source>
        <dbReference type="PROSITE" id="PS50071"/>
    </source>
</evidence>
<reference evidence="7 8" key="1">
    <citation type="submission" date="2016-07" db="EMBL/GenBank/DDBJ databases">
        <title>Pervasive Adenine N6-methylation of Active Genes in Fungi.</title>
        <authorList>
            <consortium name="DOE Joint Genome Institute"/>
            <person name="Mondo S.J."/>
            <person name="Dannebaum R.O."/>
            <person name="Kuo R.C."/>
            <person name="Labutti K."/>
            <person name="Haridas S."/>
            <person name="Kuo A."/>
            <person name="Salamov A."/>
            <person name="Ahrendt S.R."/>
            <person name="Lipzen A."/>
            <person name="Sullivan W."/>
            <person name="Andreopoulos W.B."/>
            <person name="Clum A."/>
            <person name="Lindquist E."/>
            <person name="Daum C."/>
            <person name="Ramamoorthy G.K."/>
            <person name="Gryganskyi A."/>
            <person name="Culley D."/>
            <person name="Magnuson J.K."/>
            <person name="James T.Y."/>
            <person name="O'Malley M.A."/>
            <person name="Stajich J.E."/>
            <person name="Spatafora J.W."/>
            <person name="Visel A."/>
            <person name="Grigoriev I.V."/>
        </authorList>
    </citation>
    <scope>NUCLEOTIDE SEQUENCE [LARGE SCALE GENOMIC DNA]</scope>
    <source>
        <strain evidence="7 8">NRRL 2496</strain>
    </source>
</reference>
<feature type="region of interest" description="Disordered" evidence="5">
    <location>
        <begin position="69"/>
        <end position="89"/>
    </location>
</feature>
<comment type="subcellular location">
    <subcellularLocation>
        <location evidence="3 4">Nucleus</location>
    </subcellularLocation>
</comment>
<dbReference type="AlphaFoldDB" id="A0A1X2HA83"/>
<dbReference type="PANTHER" id="PTHR24324:SF9">
    <property type="entry name" value="HOMEOBOX DOMAIN-CONTAINING PROTEIN"/>
    <property type="match status" value="1"/>
</dbReference>
<dbReference type="SUPFAM" id="SSF46689">
    <property type="entry name" value="Homeodomain-like"/>
    <property type="match status" value="1"/>
</dbReference>
<dbReference type="GO" id="GO:0005634">
    <property type="term" value="C:nucleus"/>
    <property type="evidence" value="ECO:0007669"/>
    <property type="project" value="UniProtKB-SubCell"/>
</dbReference>
<dbReference type="GO" id="GO:0000978">
    <property type="term" value="F:RNA polymerase II cis-regulatory region sequence-specific DNA binding"/>
    <property type="evidence" value="ECO:0007669"/>
    <property type="project" value="TreeGrafter"/>
</dbReference>
<dbReference type="GO" id="GO:0006357">
    <property type="term" value="P:regulation of transcription by RNA polymerase II"/>
    <property type="evidence" value="ECO:0007669"/>
    <property type="project" value="TreeGrafter"/>
</dbReference>
<dbReference type="Proteomes" id="UP000242180">
    <property type="component" value="Unassembled WGS sequence"/>
</dbReference>
<dbReference type="Gene3D" id="1.10.10.60">
    <property type="entry name" value="Homeodomain-like"/>
    <property type="match status" value="1"/>
</dbReference>
<evidence type="ECO:0000256" key="3">
    <source>
        <dbReference type="PROSITE-ProRule" id="PRU00108"/>
    </source>
</evidence>
<evidence type="ECO:0000313" key="7">
    <source>
        <dbReference type="EMBL" id="ORY95552.1"/>
    </source>
</evidence>
<sequence>MSSNDETESVDAWSPKIKKRWRFTPEDLTVLETSFMTESQHPKQRTVERLAMQLGSPRRTITTWFQNRRAKEKKKHAKKNELPASSAAASHIGQPLLEDQLWPVCTDPNCIYCSYFYYCYKYTNAQQ</sequence>
<dbReference type="EMBL" id="MCGN01000006">
    <property type="protein sequence ID" value="ORY95552.1"/>
    <property type="molecule type" value="Genomic_DNA"/>
</dbReference>
<dbReference type="InterPro" id="IPR001356">
    <property type="entry name" value="HD"/>
</dbReference>
<dbReference type="SMART" id="SM00389">
    <property type="entry name" value="HOX"/>
    <property type="match status" value="1"/>
</dbReference>
<feature type="domain" description="Homeobox" evidence="6">
    <location>
        <begin position="14"/>
        <end position="75"/>
    </location>
</feature>
<protein>
    <recommendedName>
        <fullName evidence="6">Homeobox domain-containing protein</fullName>
    </recommendedName>
</protein>